<evidence type="ECO:0000256" key="1">
    <source>
        <dbReference type="ARBA" id="ARBA00022801"/>
    </source>
</evidence>
<dbReference type="InterPro" id="IPR001932">
    <property type="entry name" value="PPM-type_phosphatase-like_dom"/>
</dbReference>
<proteinExistence type="predicted"/>
<keyword evidence="2" id="KW-0597">Phosphoprotein</keyword>
<dbReference type="Pfam" id="PF00072">
    <property type="entry name" value="Response_reg"/>
    <property type="match status" value="1"/>
</dbReference>
<evidence type="ECO:0000313" key="5">
    <source>
        <dbReference type="Proteomes" id="UP000053372"/>
    </source>
</evidence>
<feature type="modified residue" description="4-aspartylphosphate" evidence="2">
    <location>
        <position position="52"/>
    </location>
</feature>
<protein>
    <submittedName>
        <fullName evidence="4">Regulator</fullName>
    </submittedName>
</protein>
<dbReference type="SUPFAM" id="SSF52172">
    <property type="entry name" value="CheY-like"/>
    <property type="match status" value="1"/>
</dbReference>
<dbReference type="Pfam" id="PF07228">
    <property type="entry name" value="SpoIIE"/>
    <property type="match status" value="1"/>
</dbReference>
<reference evidence="4 5" key="1">
    <citation type="journal article" date="2015" name="Genome Announc.">
        <title>Draft Genome of the Euendolithic (true boring) Cyanobacterium Mastigocoleus testarum strain BC008.</title>
        <authorList>
            <person name="Guida B.S."/>
            <person name="Garcia-Pichel F."/>
        </authorList>
    </citation>
    <scope>NUCLEOTIDE SEQUENCE [LARGE SCALE GENOMIC DNA]</scope>
    <source>
        <strain evidence="4 5">BC008</strain>
    </source>
</reference>
<evidence type="ECO:0000313" key="4">
    <source>
        <dbReference type="EMBL" id="KST63814.1"/>
    </source>
</evidence>
<dbReference type="EMBL" id="LMTZ01000131">
    <property type="protein sequence ID" value="KST63814.1"/>
    <property type="molecule type" value="Genomic_DNA"/>
</dbReference>
<accession>A0A0V7ZHU1</accession>
<dbReference type="CDD" id="cd17574">
    <property type="entry name" value="REC_OmpR"/>
    <property type="match status" value="1"/>
</dbReference>
<dbReference type="Gene3D" id="3.40.50.2300">
    <property type="match status" value="1"/>
</dbReference>
<name>A0A0V7ZHU1_9CYAN</name>
<dbReference type="SMART" id="SM00448">
    <property type="entry name" value="REC"/>
    <property type="match status" value="1"/>
</dbReference>
<dbReference type="SMART" id="SM00331">
    <property type="entry name" value="PP2C_SIG"/>
    <property type="match status" value="1"/>
</dbReference>
<dbReference type="InterPro" id="IPR001789">
    <property type="entry name" value="Sig_transdc_resp-reg_receiver"/>
</dbReference>
<dbReference type="GO" id="GO:0016791">
    <property type="term" value="F:phosphatase activity"/>
    <property type="evidence" value="ECO:0007669"/>
    <property type="project" value="TreeGrafter"/>
</dbReference>
<evidence type="ECO:0000256" key="2">
    <source>
        <dbReference type="PROSITE-ProRule" id="PRU00169"/>
    </source>
</evidence>
<comment type="caution">
    <text evidence="4">The sequence shown here is derived from an EMBL/GenBank/DDBJ whole genome shotgun (WGS) entry which is preliminary data.</text>
</comment>
<keyword evidence="1" id="KW-0378">Hydrolase</keyword>
<dbReference type="PANTHER" id="PTHR43156:SF2">
    <property type="entry name" value="STAGE II SPORULATION PROTEIN E"/>
    <property type="match status" value="1"/>
</dbReference>
<dbReference type="InterPro" id="IPR011006">
    <property type="entry name" value="CheY-like_superfamily"/>
</dbReference>
<evidence type="ECO:0000259" key="3">
    <source>
        <dbReference type="PROSITE" id="PS50110"/>
    </source>
</evidence>
<dbReference type="OrthoDB" id="9763484at2"/>
<dbReference type="PROSITE" id="PS50110">
    <property type="entry name" value="RESPONSE_REGULATORY"/>
    <property type="match status" value="1"/>
</dbReference>
<gene>
    <name evidence="4" type="ORF">BC008_15260</name>
</gene>
<organism evidence="4 5">
    <name type="scientific">Mastigocoleus testarum BC008</name>
    <dbReference type="NCBI Taxonomy" id="371196"/>
    <lineage>
        <taxon>Bacteria</taxon>
        <taxon>Bacillati</taxon>
        <taxon>Cyanobacteriota</taxon>
        <taxon>Cyanophyceae</taxon>
        <taxon>Nostocales</taxon>
        <taxon>Hapalosiphonaceae</taxon>
        <taxon>Mastigocoleus</taxon>
    </lineage>
</organism>
<keyword evidence="5" id="KW-1185">Reference proteome</keyword>
<dbReference type="AlphaFoldDB" id="A0A0V7ZHU1"/>
<dbReference type="PANTHER" id="PTHR43156">
    <property type="entry name" value="STAGE II SPORULATION PROTEIN E-RELATED"/>
    <property type="match status" value="1"/>
</dbReference>
<dbReference type="Gene3D" id="3.60.40.10">
    <property type="entry name" value="PPM-type phosphatase domain"/>
    <property type="match status" value="1"/>
</dbReference>
<feature type="domain" description="Response regulatory" evidence="3">
    <location>
        <begin position="3"/>
        <end position="119"/>
    </location>
</feature>
<dbReference type="RefSeq" id="WP_027844438.1">
    <property type="nucleotide sequence ID" value="NZ_LMTZ01000131.1"/>
</dbReference>
<dbReference type="GO" id="GO:0000160">
    <property type="term" value="P:phosphorelay signal transduction system"/>
    <property type="evidence" value="ECO:0007669"/>
    <property type="project" value="InterPro"/>
</dbReference>
<dbReference type="InterPro" id="IPR052016">
    <property type="entry name" value="Bact_Sigma-Reg"/>
</dbReference>
<sequence>MFQILVIDDDRAVQILLKRMLERQGYEVITTSNGEEGIAKALDYRPALIICDWVMPGLNGLDVCRYVKKDSNLTTTFFILLTSLDSIADRVKGLDAGADDFITKPVEQNELQARVRAGLRLHQMSHELKAQKQLLEDELAEAAEYVRSLLPNPMSKPFKIDFRFIPSQQLGGDCFDYYWLDPDYLAVYLLDTAGHGLKATLPSISVLNLLRSHALKSLNYYQPSEVLRALNDTFQMNYKNDKYFTIWYGVYNRVKRELMYASAGHPPAVLLSKNSKNNPEVKLLKTPGMPVGMFPEAKYMDNFCTIEESSALYIFSDGVYEITMPNGTVWSLDAFIRMLAESSNFAENKLEIIINYLNQLNPKDVFDDDLSILQIQFD</sequence>
<dbReference type="Proteomes" id="UP000053372">
    <property type="component" value="Unassembled WGS sequence"/>
</dbReference>
<dbReference type="InterPro" id="IPR036457">
    <property type="entry name" value="PPM-type-like_dom_sf"/>
</dbReference>